<protein>
    <submittedName>
        <fullName evidence="1">Uncharacterized protein</fullName>
    </submittedName>
</protein>
<sequence>MHDKLYPNAHAKFADLDIVNQDASECSAAAPVIGIGSETVYRALSEYGSSANSEGEDMRSSFRLALSLVHEIAHTFYIMKQEEAGFAPFIEVKCAAKPRKRKGGKRRSTKKSVDRDMVHILHEPYVFATDPMPEIGLSWEHYVLGGHISPEARGIGGMGPMMLRPWEFNWTHIRVGLVVPMRAVEAWFDKSTW</sequence>
<proteinExistence type="predicted"/>
<gene>
    <name evidence="1" type="ORF">BU23DRAFT_7156</name>
</gene>
<accession>A0A6A5VUU8</accession>
<dbReference type="AlphaFoldDB" id="A0A6A5VUU8"/>
<evidence type="ECO:0000313" key="1">
    <source>
        <dbReference type="EMBL" id="KAF1980360.1"/>
    </source>
</evidence>
<dbReference type="EMBL" id="ML976656">
    <property type="protein sequence ID" value="KAF1980360.1"/>
    <property type="molecule type" value="Genomic_DNA"/>
</dbReference>
<keyword evidence="2" id="KW-1185">Reference proteome</keyword>
<name>A0A6A5VUU8_9PLEO</name>
<dbReference type="OrthoDB" id="3786030at2759"/>
<reference evidence="1" key="1">
    <citation type="journal article" date="2020" name="Stud. Mycol.">
        <title>101 Dothideomycetes genomes: a test case for predicting lifestyles and emergence of pathogens.</title>
        <authorList>
            <person name="Haridas S."/>
            <person name="Albert R."/>
            <person name="Binder M."/>
            <person name="Bloem J."/>
            <person name="Labutti K."/>
            <person name="Salamov A."/>
            <person name="Andreopoulos B."/>
            <person name="Baker S."/>
            <person name="Barry K."/>
            <person name="Bills G."/>
            <person name="Bluhm B."/>
            <person name="Cannon C."/>
            <person name="Castanera R."/>
            <person name="Culley D."/>
            <person name="Daum C."/>
            <person name="Ezra D."/>
            <person name="Gonzalez J."/>
            <person name="Henrissat B."/>
            <person name="Kuo A."/>
            <person name="Liang C."/>
            <person name="Lipzen A."/>
            <person name="Lutzoni F."/>
            <person name="Magnuson J."/>
            <person name="Mondo S."/>
            <person name="Nolan M."/>
            <person name="Ohm R."/>
            <person name="Pangilinan J."/>
            <person name="Park H.-J."/>
            <person name="Ramirez L."/>
            <person name="Alfaro M."/>
            <person name="Sun H."/>
            <person name="Tritt A."/>
            <person name="Yoshinaga Y."/>
            <person name="Zwiers L.-H."/>
            <person name="Turgeon B."/>
            <person name="Goodwin S."/>
            <person name="Spatafora J."/>
            <person name="Crous P."/>
            <person name="Grigoriev I."/>
        </authorList>
    </citation>
    <scope>NUCLEOTIDE SEQUENCE</scope>
    <source>
        <strain evidence="1">CBS 107.79</strain>
    </source>
</reference>
<evidence type="ECO:0000313" key="2">
    <source>
        <dbReference type="Proteomes" id="UP000800036"/>
    </source>
</evidence>
<organism evidence="1 2">
    <name type="scientific">Bimuria novae-zelandiae CBS 107.79</name>
    <dbReference type="NCBI Taxonomy" id="1447943"/>
    <lineage>
        <taxon>Eukaryota</taxon>
        <taxon>Fungi</taxon>
        <taxon>Dikarya</taxon>
        <taxon>Ascomycota</taxon>
        <taxon>Pezizomycotina</taxon>
        <taxon>Dothideomycetes</taxon>
        <taxon>Pleosporomycetidae</taxon>
        <taxon>Pleosporales</taxon>
        <taxon>Massarineae</taxon>
        <taxon>Didymosphaeriaceae</taxon>
        <taxon>Bimuria</taxon>
    </lineage>
</organism>
<dbReference type="Proteomes" id="UP000800036">
    <property type="component" value="Unassembled WGS sequence"/>
</dbReference>